<name>A0A6G1IKE3_9PLEO</name>
<dbReference type="PANTHER" id="PTHR31668">
    <property type="entry name" value="GLUCOSE TRANSPORT TRANSCRIPTION REGULATOR RGT1-RELATED-RELATED"/>
    <property type="match status" value="1"/>
</dbReference>
<dbReference type="PANTHER" id="PTHR31668:SF4">
    <property type="entry name" value="TRANSCRIPTIONAL ACTIVATOR PROTEIN DAL81"/>
    <property type="match status" value="1"/>
</dbReference>
<dbReference type="InterPro" id="IPR036864">
    <property type="entry name" value="Zn2-C6_fun-type_DNA-bd_sf"/>
</dbReference>
<feature type="region of interest" description="Disordered" evidence="2">
    <location>
        <begin position="71"/>
        <end position="114"/>
    </location>
</feature>
<evidence type="ECO:0000256" key="2">
    <source>
        <dbReference type="SAM" id="MobiDB-lite"/>
    </source>
</evidence>
<feature type="region of interest" description="Disordered" evidence="2">
    <location>
        <begin position="175"/>
        <end position="228"/>
    </location>
</feature>
<dbReference type="GO" id="GO:0005634">
    <property type="term" value="C:nucleus"/>
    <property type="evidence" value="ECO:0007669"/>
    <property type="project" value="TreeGrafter"/>
</dbReference>
<evidence type="ECO:0000256" key="1">
    <source>
        <dbReference type="ARBA" id="ARBA00023242"/>
    </source>
</evidence>
<dbReference type="CDD" id="cd00067">
    <property type="entry name" value="GAL4"/>
    <property type="match status" value="1"/>
</dbReference>
<evidence type="ECO:0000313" key="4">
    <source>
        <dbReference type="EMBL" id="KAF2678707.1"/>
    </source>
</evidence>
<proteinExistence type="predicted"/>
<dbReference type="GO" id="GO:0008270">
    <property type="term" value="F:zinc ion binding"/>
    <property type="evidence" value="ECO:0007669"/>
    <property type="project" value="InterPro"/>
</dbReference>
<dbReference type="AlphaFoldDB" id="A0A6G1IKE3"/>
<dbReference type="GO" id="GO:0000981">
    <property type="term" value="F:DNA-binding transcription factor activity, RNA polymerase II-specific"/>
    <property type="evidence" value="ECO:0007669"/>
    <property type="project" value="InterPro"/>
</dbReference>
<accession>A0A6G1IKE3</accession>
<keyword evidence="1" id="KW-0539">Nucleus</keyword>
<organism evidence="4 5">
    <name type="scientific">Lentithecium fluviatile CBS 122367</name>
    <dbReference type="NCBI Taxonomy" id="1168545"/>
    <lineage>
        <taxon>Eukaryota</taxon>
        <taxon>Fungi</taxon>
        <taxon>Dikarya</taxon>
        <taxon>Ascomycota</taxon>
        <taxon>Pezizomycotina</taxon>
        <taxon>Dothideomycetes</taxon>
        <taxon>Pleosporomycetidae</taxon>
        <taxon>Pleosporales</taxon>
        <taxon>Massarineae</taxon>
        <taxon>Lentitheciaceae</taxon>
        <taxon>Lentithecium</taxon>
    </lineage>
</organism>
<protein>
    <recommendedName>
        <fullName evidence="3">Zn(2)-C6 fungal-type domain-containing protein</fullName>
    </recommendedName>
</protein>
<reference evidence="4" key="1">
    <citation type="journal article" date="2020" name="Stud. Mycol.">
        <title>101 Dothideomycetes genomes: a test case for predicting lifestyles and emergence of pathogens.</title>
        <authorList>
            <person name="Haridas S."/>
            <person name="Albert R."/>
            <person name="Binder M."/>
            <person name="Bloem J."/>
            <person name="Labutti K."/>
            <person name="Salamov A."/>
            <person name="Andreopoulos B."/>
            <person name="Baker S."/>
            <person name="Barry K."/>
            <person name="Bills G."/>
            <person name="Bluhm B."/>
            <person name="Cannon C."/>
            <person name="Castanera R."/>
            <person name="Culley D."/>
            <person name="Daum C."/>
            <person name="Ezra D."/>
            <person name="Gonzalez J."/>
            <person name="Henrissat B."/>
            <person name="Kuo A."/>
            <person name="Liang C."/>
            <person name="Lipzen A."/>
            <person name="Lutzoni F."/>
            <person name="Magnuson J."/>
            <person name="Mondo S."/>
            <person name="Nolan M."/>
            <person name="Ohm R."/>
            <person name="Pangilinan J."/>
            <person name="Park H.-J."/>
            <person name="Ramirez L."/>
            <person name="Alfaro M."/>
            <person name="Sun H."/>
            <person name="Tritt A."/>
            <person name="Yoshinaga Y."/>
            <person name="Zwiers L.-H."/>
            <person name="Turgeon B."/>
            <person name="Goodwin S."/>
            <person name="Spatafora J."/>
            <person name="Crous P."/>
            <person name="Grigoriev I."/>
        </authorList>
    </citation>
    <scope>NUCLEOTIDE SEQUENCE</scope>
    <source>
        <strain evidence="4">CBS 122367</strain>
    </source>
</reference>
<dbReference type="SUPFAM" id="SSF57701">
    <property type="entry name" value="Zn2/Cys6 DNA-binding domain"/>
    <property type="match status" value="1"/>
</dbReference>
<gene>
    <name evidence="4" type="ORF">K458DRAFT_435701</name>
</gene>
<dbReference type="InterPro" id="IPR001138">
    <property type="entry name" value="Zn2Cys6_DnaBD"/>
</dbReference>
<feature type="region of interest" description="Disordered" evidence="2">
    <location>
        <begin position="1"/>
        <end position="29"/>
    </location>
</feature>
<keyword evidence="5" id="KW-1185">Reference proteome</keyword>
<dbReference type="EMBL" id="MU005610">
    <property type="protein sequence ID" value="KAF2678707.1"/>
    <property type="molecule type" value="Genomic_DNA"/>
</dbReference>
<dbReference type="OrthoDB" id="3946756at2759"/>
<dbReference type="GO" id="GO:0001080">
    <property type="term" value="P:nitrogen catabolite activation of transcription from RNA polymerase II promoter"/>
    <property type="evidence" value="ECO:0007669"/>
    <property type="project" value="TreeGrafter"/>
</dbReference>
<dbReference type="PROSITE" id="PS00463">
    <property type="entry name" value="ZN2_CY6_FUNGAL_1"/>
    <property type="match status" value="1"/>
</dbReference>
<sequence>MIPNSDAPTAAAAAVQPTSGSTGTPQRQSCDRCHKQKLRCIRNKSNGDVCDRCFAKRATCVYSSSLPKGRPSLRRLTVEGTNNGNTAAAEDTSKTQEVTRPLPKSRPASTETTAPTILPQLMDTSIDMSMCTWPWMGTTSWEETQPDMSWDGLNFSRADADDLLATFEGDGSAREELDAFSSTTSPSTPSPPHIRNYNFGQPGIGNYERQNGGTGNNMESGMGGNTMSMFPDKGASVVIGQLSQLSVHLSSLRSASHTLAQAADSSFGRGPNEGHFPLIDSAAFESVTAWLAHEQSSANLNPRQSIHVPTDIPNPWPNPGNLTKPRSGPNILRDVFASSHRLMEILRHLQADDITRHLVMACEALLLEIYLAILTVLQHEAYPGESMNATALGNVRLVLVVQLCAYLIERQHQAVGQCLAPAAAQKHNVPSSLPAGSSHLGTADRESLKDLKVQVQQKLTRLRQMLRCT</sequence>
<dbReference type="InterPro" id="IPR050797">
    <property type="entry name" value="Carb_Metab_Trans_Reg"/>
</dbReference>
<dbReference type="Gene3D" id="4.10.240.10">
    <property type="entry name" value="Zn(2)-C6 fungal-type DNA-binding domain"/>
    <property type="match status" value="1"/>
</dbReference>
<dbReference type="Proteomes" id="UP000799291">
    <property type="component" value="Unassembled WGS sequence"/>
</dbReference>
<feature type="domain" description="Zn(2)-C6 fungal-type" evidence="3">
    <location>
        <begin position="29"/>
        <end position="62"/>
    </location>
</feature>
<dbReference type="PROSITE" id="PS50048">
    <property type="entry name" value="ZN2_CY6_FUNGAL_2"/>
    <property type="match status" value="1"/>
</dbReference>
<evidence type="ECO:0000313" key="5">
    <source>
        <dbReference type="Proteomes" id="UP000799291"/>
    </source>
</evidence>
<feature type="compositionally biased region" description="Polar residues" evidence="2">
    <location>
        <begin position="16"/>
        <end position="28"/>
    </location>
</feature>
<feature type="compositionally biased region" description="Polar residues" evidence="2">
    <location>
        <begin position="208"/>
        <end position="219"/>
    </location>
</feature>
<evidence type="ECO:0000259" key="3">
    <source>
        <dbReference type="PROSITE" id="PS50048"/>
    </source>
</evidence>